<protein>
    <recommendedName>
        <fullName evidence="1">Acetyl-coenzyme A carboxylase carboxyl transferase subunit beta domain-containing protein</fullName>
    </recommendedName>
</protein>
<evidence type="ECO:0000259" key="1">
    <source>
        <dbReference type="Pfam" id="PF01039"/>
    </source>
</evidence>
<name>A0A645I6J5_9ZZZZ</name>
<dbReference type="InterPro" id="IPR034733">
    <property type="entry name" value="AcCoA_carboxyl_beta"/>
</dbReference>
<gene>
    <name evidence="2" type="ORF">SDC9_194102</name>
</gene>
<comment type="caution">
    <text evidence="2">The sequence shown here is derived from an EMBL/GenBank/DDBJ whole genome shotgun (WGS) entry which is preliminary data.</text>
</comment>
<proteinExistence type="predicted"/>
<dbReference type="AlphaFoldDB" id="A0A645I6J5"/>
<dbReference type="Gene3D" id="3.90.226.10">
    <property type="entry name" value="2-enoyl-CoA Hydratase, Chain A, domain 1"/>
    <property type="match status" value="1"/>
</dbReference>
<dbReference type="SUPFAM" id="SSF52096">
    <property type="entry name" value="ClpP/crotonase"/>
    <property type="match status" value="1"/>
</dbReference>
<evidence type="ECO:0000313" key="2">
    <source>
        <dbReference type="EMBL" id="MPN46516.1"/>
    </source>
</evidence>
<dbReference type="EMBL" id="VSSQ01107248">
    <property type="protein sequence ID" value="MPN46516.1"/>
    <property type="molecule type" value="Genomic_DNA"/>
</dbReference>
<dbReference type="InterPro" id="IPR029045">
    <property type="entry name" value="ClpP/crotonase-like_dom_sf"/>
</dbReference>
<sequence>MIAPVDPKAAVTILWQDKLASSDNLERDTATLAQQYVAEYAGAAAAVKAGVADLTATAANVRDTVVAAMEILETKRVQRLPKKHGNLSL</sequence>
<accession>A0A645I6J5</accession>
<dbReference type="Pfam" id="PF01039">
    <property type="entry name" value="Carboxyl_trans"/>
    <property type="match status" value="1"/>
</dbReference>
<feature type="domain" description="Acetyl-coenzyme A carboxylase carboxyl transferase subunit beta" evidence="1">
    <location>
        <begin position="2"/>
        <end position="87"/>
    </location>
</feature>
<reference evidence="2" key="1">
    <citation type="submission" date="2019-08" db="EMBL/GenBank/DDBJ databases">
        <authorList>
            <person name="Kucharzyk K."/>
            <person name="Murdoch R.W."/>
            <person name="Higgins S."/>
            <person name="Loffler F."/>
        </authorList>
    </citation>
    <scope>NUCLEOTIDE SEQUENCE</scope>
</reference>
<organism evidence="2">
    <name type="scientific">bioreactor metagenome</name>
    <dbReference type="NCBI Taxonomy" id="1076179"/>
    <lineage>
        <taxon>unclassified sequences</taxon>
        <taxon>metagenomes</taxon>
        <taxon>ecological metagenomes</taxon>
    </lineage>
</organism>